<protein>
    <recommendedName>
        <fullName evidence="3">DUF3368 domain-containing protein</fullName>
    </recommendedName>
</protein>
<sequence>MIVFSNTTPLIALNGIGQLDLLPRLFTEIHLVGEVIEECAVGGIIRVPDLRALPWVKVVESTPVQYPTVLLELDKGEKHTLDMARKLNADWVIIDEKIGRNMAEYLGLKVTGTLGVLLKAKQQNWIPSFRDAAAAMVRQGIRYNHGLVDKLARQVGE</sequence>
<accession>A0A1Y6D1B4</accession>
<organism evidence="1 2">
    <name type="scientific">Methylomagnum ishizawai</name>
    <dbReference type="NCBI Taxonomy" id="1760988"/>
    <lineage>
        <taxon>Bacteria</taxon>
        <taxon>Pseudomonadati</taxon>
        <taxon>Pseudomonadota</taxon>
        <taxon>Gammaproteobacteria</taxon>
        <taxon>Methylococcales</taxon>
        <taxon>Methylococcaceae</taxon>
        <taxon>Methylomagnum</taxon>
    </lineage>
</organism>
<dbReference type="STRING" id="1760988.SAMN02949497_3600"/>
<reference evidence="1 2" key="1">
    <citation type="submission" date="2016-12" db="EMBL/GenBank/DDBJ databases">
        <authorList>
            <person name="Song W.-J."/>
            <person name="Kurnit D.M."/>
        </authorList>
    </citation>
    <scope>NUCLEOTIDE SEQUENCE [LARGE SCALE GENOMIC DNA]</scope>
    <source>
        <strain evidence="1 2">175</strain>
    </source>
</reference>
<dbReference type="PANTHER" id="PTHR39550:SF1">
    <property type="entry name" value="SLL0658 PROTEIN"/>
    <property type="match status" value="1"/>
</dbReference>
<name>A0A1Y6D1B4_9GAMM</name>
<dbReference type="RefSeq" id="WP_085215080.1">
    <property type="nucleotide sequence ID" value="NZ_FXAM01000001.1"/>
</dbReference>
<dbReference type="Pfam" id="PF11848">
    <property type="entry name" value="DUF3368"/>
    <property type="match status" value="1"/>
</dbReference>
<keyword evidence="2" id="KW-1185">Reference proteome</keyword>
<dbReference type="Proteomes" id="UP000192923">
    <property type="component" value="Unassembled WGS sequence"/>
</dbReference>
<dbReference type="AlphaFoldDB" id="A0A1Y6D1B4"/>
<dbReference type="OrthoDB" id="5770026at2"/>
<proteinExistence type="predicted"/>
<dbReference type="EMBL" id="FXAM01000001">
    <property type="protein sequence ID" value="SMF96210.1"/>
    <property type="molecule type" value="Genomic_DNA"/>
</dbReference>
<dbReference type="InterPro" id="IPR021799">
    <property type="entry name" value="PIN-like_prokaryotic"/>
</dbReference>
<gene>
    <name evidence="1" type="ORF">SAMN02949497_3600</name>
</gene>
<dbReference type="PANTHER" id="PTHR39550">
    <property type="entry name" value="SLL0658 PROTEIN"/>
    <property type="match status" value="1"/>
</dbReference>
<evidence type="ECO:0000313" key="2">
    <source>
        <dbReference type="Proteomes" id="UP000192923"/>
    </source>
</evidence>
<evidence type="ECO:0008006" key="3">
    <source>
        <dbReference type="Google" id="ProtNLM"/>
    </source>
</evidence>
<evidence type="ECO:0000313" key="1">
    <source>
        <dbReference type="EMBL" id="SMF96210.1"/>
    </source>
</evidence>